<name>A0A939B3H8_9BACT</name>
<sequence length="216" mass="23127">MKKNVLIKTLVIALMLAGSATANAQIDLGSILGSLTGKSSSKENTSSTTNLLSGLTNIFSSEKQASKNNLVGTWEYSEPAIVFESDNLLAKAGASIASSKIEDKLQEQLSKFGFESGAFSITFNEDGTFEETFNGKNIPGKWEVKDSKLYLTFGMKALPINTQLSGNKLMFVTDATKLLDLVKTIGSKSTNSSFQTVTSLMKSINGMQAGLTLVKK</sequence>
<dbReference type="Proteomes" id="UP000764045">
    <property type="component" value="Unassembled WGS sequence"/>
</dbReference>
<evidence type="ECO:0000256" key="1">
    <source>
        <dbReference type="SAM" id="SignalP"/>
    </source>
</evidence>
<feature type="signal peptide" evidence="1">
    <location>
        <begin position="1"/>
        <end position="24"/>
    </location>
</feature>
<accession>A0A939B3H8</accession>
<evidence type="ECO:0000259" key="2">
    <source>
        <dbReference type="Pfam" id="PF16270"/>
    </source>
</evidence>
<feature type="domain" description="DUF4923" evidence="2">
    <location>
        <begin position="62"/>
        <end position="215"/>
    </location>
</feature>
<reference evidence="3 4" key="1">
    <citation type="journal article" date="2021" name="Sci. Rep.">
        <title>The distribution of antibiotic resistance genes in chicken gut microbiota commensals.</title>
        <authorList>
            <person name="Juricova H."/>
            <person name="Matiasovicova J."/>
            <person name="Kubasova T."/>
            <person name="Cejkova D."/>
            <person name="Rychlik I."/>
        </authorList>
    </citation>
    <scope>NUCLEOTIDE SEQUENCE [LARGE SCALE GENOMIC DNA]</scope>
    <source>
        <strain evidence="3 4">An819</strain>
    </source>
</reference>
<organism evidence="3 4">
    <name type="scientific">Marseilla massiliensis</name>
    <dbReference type="NCBI Taxonomy" id="1841864"/>
    <lineage>
        <taxon>Bacteria</taxon>
        <taxon>Pseudomonadati</taxon>
        <taxon>Bacteroidota</taxon>
        <taxon>Bacteroidia</taxon>
        <taxon>Bacteroidales</taxon>
        <taxon>Prevotellaceae</taxon>
        <taxon>Marseilla</taxon>
    </lineage>
</organism>
<proteinExistence type="predicted"/>
<keyword evidence="4" id="KW-1185">Reference proteome</keyword>
<evidence type="ECO:0000313" key="4">
    <source>
        <dbReference type="Proteomes" id="UP000764045"/>
    </source>
</evidence>
<gene>
    <name evidence="3" type="ORF">H6B30_02475</name>
</gene>
<dbReference type="AlphaFoldDB" id="A0A939B3H8"/>
<keyword evidence="1" id="KW-0732">Signal</keyword>
<dbReference type="RefSeq" id="WP_205107572.1">
    <property type="nucleotide sequence ID" value="NZ_CAWUJD010000001.1"/>
</dbReference>
<evidence type="ECO:0000313" key="3">
    <source>
        <dbReference type="EMBL" id="MBM6660626.1"/>
    </source>
</evidence>
<feature type="chain" id="PRO_5037635165" evidence="1">
    <location>
        <begin position="25"/>
        <end position="216"/>
    </location>
</feature>
<dbReference type="InterPro" id="IPR032575">
    <property type="entry name" value="DUF4923"/>
</dbReference>
<dbReference type="EMBL" id="JACJJL010000003">
    <property type="protein sequence ID" value="MBM6660626.1"/>
    <property type="molecule type" value="Genomic_DNA"/>
</dbReference>
<dbReference type="Pfam" id="PF16270">
    <property type="entry name" value="DUF4923"/>
    <property type="match status" value="1"/>
</dbReference>
<protein>
    <submittedName>
        <fullName evidence="3">DUF4923 family protein</fullName>
    </submittedName>
</protein>
<comment type="caution">
    <text evidence="3">The sequence shown here is derived from an EMBL/GenBank/DDBJ whole genome shotgun (WGS) entry which is preliminary data.</text>
</comment>